<feature type="compositionally biased region" description="Basic and acidic residues" evidence="1">
    <location>
        <begin position="17"/>
        <end position="27"/>
    </location>
</feature>
<dbReference type="Proteomes" id="UP000039324">
    <property type="component" value="Unassembled WGS sequence"/>
</dbReference>
<proteinExistence type="predicted"/>
<dbReference type="AlphaFoldDB" id="A0A0G4J714"/>
<sequence>MRVRMLKAPSSVPSRNRIIDARERPRLIDMGSSSTASASASNASSSASTSASCAIPAFSLSSQPDGGEDASEGPDGEDELDDAALASDPVATYAAVLSQLDEYDEVDEEIMETGSVSVVDPVPDELFRVPEPTSADDLPPLPVVNDSSVPQEHVNKLNNVRAMKRSLMDIFNNDIELPPLFPRSQ</sequence>
<organism evidence="2 3">
    <name type="scientific">Plasmodiophora brassicae</name>
    <name type="common">Clubroot disease agent</name>
    <dbReference type="NCBI Taxonomy" id="37360"/>
    <lineage>
        <taxon>Eukaryota</taxon>
        <taxon>Sar</taxon>
        <taxon>Rhizaria</taxon>
        <taxon>Endomyxa</taxon>
        <taxon>Phytomyxea</taxon>
        <taxon>Plasmodiophorida</taxon>
        <taxon>Plasmodiophoridae</taxon>
        <taxon>Plasmodiophora</taxon>
    </lineage>
</organism>
<evidence type="ECO:0000313" key="2">
    <source>
        <dbReference type="EMBL" id="CEP03124.1"/>
    </source>
</evidence>
<dbReference type="EMBL" id="CDSF01000141">
    <property type="protein sequence ID" value="CEP03124.1"/>
    <property type="molecule type" value="Genomic_DNA"/>
</dbReference>
<name>A0A0G4J714_PLABS</name>
<accession>A0A0G4J714</accession>
<feature type="compositionally biased region" description="Acidic residues" evidence="1">
    <location>
        <begin position="66"/>
        <end position="82"/>
    </location>
</feature>
<evidence type="ECO:0000313" key="3">
    <source>
        <dbReference type="Proteomes" id="UP000039324"/>
    </source>
</evidence>
<reference evidence="2 3" key="1">
    <citation type="submission" date="2015-02" db="EMBL/GenBank/DDBJ databases">
        <authorList>
            <person name="Chooi Y.-H."/>
        </authorList>
    </citation>
    <scope>NUCLEOTIDE SEQUENCE [LARGE SCALE GENOMIC DNA]</scope>
    <source>
        <strain evidence="2">E3</strain>
    </source>
</reference>
<feature type="region of interest" description="Disordered" evidence="1">
    <location>
        <begin position="1"/>
        <end position="83"/>
    </location>
</feature>
<keyword evidence="3" id="KW-1185">Reference proteome</keyword>
<evidence type="ECO:0000256" key="1">
    <source>
        <dbReference type="SAM" id="MobiDB-lite"/>
    </source>
</evidence>
<feature type="compositionally biased region" description="Low complexity" evidence="1">
    <location>
        <begin position="32"/>
        <end position="52"/>
    </location>
</feature>
<protein>
    <submittedName>
        <fullName evidence="2">Uncharacterized protein</fullName>
    </submittedName>
</protein>
<gene>
    <name evidence="2" type="ORF">PBRA_009342</name>
</gene>